<dbReference type="EMBL" id="JBHDIY010000002">
    <property type="protein sequence ID" value="MFL4470974.1"/>
    <property type="molecule type" value="Genomic_DNA"/>
</dbReference>
<name>A0ABW8UY86_9RHOB</name>
<reference evidence="1 2" key="1">
    <citation type="submission" date="2024-08" db="EMBL/GenBank/DDBJ databases">
        <title>Tateyamaria sp. nov., isolated from marine algae.</title>
        <authorList>
            <person name="Choi B.J."/>
            <person name="Kim J.M."/>
            <person name="Lee J.K."/>
            <person name="Choi D.G."/>
            <person name="Bayburt H."/>
            <person name="Baek J.H."/>
            <person name="Han D.M."/>
            <person name="Jeon C.O."/>
        </authorList>
    </citation>
    <scope>NUCLEOTIDE SEQUENCE [LARGE SCALE GENOMIC DNA]</scope>
    <source>
        <strain evidence="1 2">KMU-156</strain>
    </source>
</reference>
<dbReference type="RefSeq" id="WP_407592809.1">
    <property type="nucleotide sequence ID" value="NZ_JBHDIY010000002.1"/>
</dbReference>
<keyword evidence="2" id="KW-1185">Reference proteome</keyword>
<sequence>MSKTRPSGSALRVADLAQNVSTGFAIVPDRAAMDAMAEMLELTGLRKVRFQGEVRAKGAADWILTGTLGASVTQPCGVTLEPVNTRIDVPVRRVYLRDFADDTDAPEMEMPDDDEVERLGDWIDPDAVLIEALSLAVPDYPRAPGVALGETVLTEPGKTALTDEAVRPFAGLAHLKAQLDKDAKE</sequence>
<dbReference type="InterPro" id="IPR003772">
    <property type="entry name" value="YceD"/>
</dbReference>
<accession>A0ABW8UY86</accession>
<gene>
    <name evidence="1" type="ORF">ACERZ8_14200</name>
</gene>
<protein>
    <submittedName>
        <fullName evidence="1">DUF177 domain-containing protein</fullName>
    </submittedName>
</protein>
<evidence type="ECO:0000313" key="2">
    <source>
        <dbReference type="Proteomes" id="UP001627408"/>
    </source>
</evidence>
<comment type="caution">
    <text evidence="1">The sequence shown here is derived from an EMBL/GenBank/DDBJ whole genome shotgun (WGS) entry which is preliminary data.</text>
</comment>
<dbReference type="Proteomes" id="UP001627408">
    <property type="component" value="Unassembled WGS sequence"/>
</dbReference>
<evidence type="ECO:0000313" key="1">
    <source>
        <dbReference type="EMBL" id="MFL4470974.1"/>
    </source>
</evidence>
<proteinExistence type="predicted"/>
<dbReference type="Pfam" id="PF02620">
    <property type="entry name" value="YceD"/>
    <property type="match status" value="1"/>
</dbReference>
<organism evidence="1 2">
    <name type="scientific">Tateyamaria armeniaca</name>
    <dbReference type="NCBI Taxonomy" id="2518930"/>
    <lineage>
        <taxon>Bacteria</taxon>
        <taxon>Pseudomonadati</taxon>
        <taxon>Pseudomonadota</taxon>
        <taxon>Alphaproteobacteria</taxon>
        <taxon>Rhodobacterales</taxon>
        <taxon>Roseobacteraceae</taxon>
        <taxon>Tateyamaria</taxon>
    </lineage>
</organism>